<dbReference type="EMBL" id="QBLH01003069">
    <property type="protein sequence ID" value="TGZ45715.1"/>
    <property type="molecule type" value="Genomic_DNA"/>
</dbReference>
<evidence type="ECO:0000313" key="2">
    <source>
        <dbReference type="Proteomes" id="UP000310200"/>
    </source>
</evidence>
<keyword evidence="2" id="KW-1185">Reference proteome</keyword>
<comment type="caution">
    <text evidence="1">The sequence shown here is derived from an EMBL/GenBank/DDBJ whole genome shotgun (WGS) entry which is preliminary data.</text>
</comment>
<dbReference type="Proteomes" id="UP000310200">
    <property type="component" value="Unassembled WGS sequence"/>
</dbReference>
<reference evidence="1 2" key="1">
    <citation type="journal article" date="2019" name="Philos. Trans. R. Soc. Lond., B, Biol. Sci.">
        <title>Ant behaviour and brain gene expression of defending hosts depend on the ecological success of the intruding social parasite.</title>
        <authorList>
            <person name="Kaur R."/>
            <person name="Stoldt M."/>
            <person name="Jongepier E."/>
            <person name="Feldmeyer B."/>
            <person name="Menzel F."/>
            <person name="Bornberg-Bauer E."/>
            <person name="Foitzik S."/>
        </authorList>
    </citation>
    <scope>NUCLEOTIDE SEQUENCE [LARGE SCALE GENOMIC DNA]</scope>
    <source>
        <tissue evidence="1">Whole body</tissue>
    </source>
</reference>
<name>A0A4S2K8J1_9HYME</name>
<proteinExistence type="predicted"/>
<dbReference type="AlphaFoldDB" id="A0A4S2K8J1"/>
<accession>A0A4S2K8J1</accession>
<protein>
    <submittedName>
        <fullName evidence="1">Uncharacterized protein</fullName>
    </submittedName>
</protein>
<gene>
    <name evidence="1" type="ORF">DBV15_04426</name>
</gene>
<feature type="non-terminal residue" evidence="1">
    <location>
        <position position="352"/>
    </location>
</feature>
<sequence>MLLVMDGHSHRHFNRVGDGLLHGVGDRFLDVNGVRPVNWDLDCYRHGSLDGVRYVLLDRIWLRYWYFDRDWHMLFDMNGIWPVNRNFHGVGNGFLDVDGVGLGHRNVDGTVDRDFDGIGDELLDGVGLRYVDWDLHWYWNWLLDGVGLRHWYFYRYVNVFLNGIRLRYVDLDRVGTVDRYVDRIGNFLLHRIGLGHVYGHLHEDLDWIGHVLLNGVGLRNGHFDGNWHRLFYRIGDVFLHGVGDGDALHNGHGLYVVIMTTVDVSSANISSVSSVSSVSAVSAVSAVSTAYIKADVSARSDIVSAVITVTVAKTKQASLLLLLLGLLRRFLDFRGLLRQHCRNHEGGNRHVN</sequence>
<organism evidence="1 2">
    <name type="scientific">Temnothorax longispinosus</name>
    <dbReference type="NCBI Taxonomy" id="300112"/>
    <lineage>
        <taxon>Eukaryota</taxon>
        <taxon>Metazoa</taxon>
        <taxon>Ecdysozoa</taxon>
        <taxon>Arthropoda</taxon>
        <taxon>Hexapoda</taxon>
        <taxon>Insecta</taxon>
        <taxon>Pterygota</taxon>
        <taxon>Neoptera</taxon>
        <taxon>Endopterygota</taxon>
        <taxon>Hymenoptera</taxon>
        <taxon>Apocrita</taxon>
        <taxon>Aculeata</taxon>
        <taxon>Formicoidea</taxon>
        <taxon>Formicidae</taxon>
        <taxon>Myrmicinae</taxon>
        <taxon>Temnothorax</taxon>
    </lineage>
</organism>
<evidence type="ECO:0000313" key="1">
    <source>
        <dbReference type="EMBL" id="TGZ45715.1"/>
    </source>
</evidence>